<dbReference type="AlphaFoldDB" id="A0A1H8FSU1"/>
<dbReference type="EMBL" id="CP076607">
    <property type="protein sequence ID" value="QWU13971.1"/>
    <property type="molecule type" value="Genomic_DNA"/>
</dbReference>
<sequence>MTALFGTLIAIVATIALSILLGPYGVIVIIAMIFGIVLSSYQRMNQIHEDIQLIKEKLGIKDQNEFDMKNEDIEKELEEEYFKENEELDEKK</sequence>
<proteinExistence type="predicted"/>
<reference evidence="2 5" key="2">
    <citation type="submission" date="2021-06" db="EMBL/GenBank/DDBJ databases">
        <title>Whole genome sequence of Paenibacillus sophorae DSM23020 for comparative genomics.</title>
        <authorList>
            <person name="Kim M.-J."/>
            <person name="Lee G."/>
            <person name="Shin J.-H."/>
        </authorList>
    </citation>
    <scope>NUCLEOTIDE SEQUENCE [LARGE SCALE GENOMIC DNA]</scope>
    <source>
        <strain evidence="2 5">DSM 23020</strain>
    </source>
</reference>
<organism evidence="3 4">
    <name type="scientific">Paenibacillus sophorae</name>
    <dbReference type="NCBI Taxonomy" id="1333845"/>
    <lineage>
        <taxon>Bacteria</taxon>
        <taxon>Bacillati</taxon>
        <taxon>Bacillota</taxon>
        <taxon>Bacilli</taxon>
        <taxon>Bacillales</taxon>
        <taxon>Paenibacillaceae</taxon>
        <taxon>Paenibacillus</taxon>
    </lineage>
</organism>
<dbReference type="Proteomes" id="UP000683429">
    <property type="component" value="Chromosome"/>
</dbReference>
<evidence type="ECO:0000256" key="1">
    <source>
        <dbReference type="SAM" id="Phobius"/>
    </source>
</evidence>
<dbReference type="STRING" id="1333845.SAMN04487895_101235"/>
<keyword evidence="1" id="KW-0472">Membrane</keyword>
<protein>
    <submittedName>
        <fullName evidence="3">Uncharacterized protein</fullName>
    </submittedName>
</protein>
<evidence type="ECO:0000313" key="3">
    <source>
        <dbReference type="EMBL" id="SEN34803.1"/>
    </source>
</evidence>
<keyword evidence="1" id="KW-1133">Transmembrane helix</keyword>
<reference evidence="3 4" key="1">
    <citation type="submission" date="2016-10" db="EMBL/GenBank/DDBJ databases">
        <authorList>
            <person name="de Groot N.N."/>
        </authorList>
    </citation>
    <scope>NUCLEOTIDE SEQUENCE [LARGE SCALE GENOMIC DNA]</scope>
    <source>
        <strain evidence="3 4">CGMCC 1.10238</strain>
    </source>
</reference>
<gene>
    <name evidence="2" type="ORF">KP014_18730</name>
    <name evidence="3" type="ORF">SAMN04487895_101235</name>
</gene>
<dbReference type="RefSeq" id="WP_051500181.1">
    <property type="nucleotide sequence ID" value="NZ_CP076607.1"/>
</dbReference>
<accession>A0A1H8FSU1</accession>
<dbReference type="EMBL" id="FODH01000001">
    <property type="protein sequence ID" value="SEN34803.1"/>
    <property type="molecule type" value="Genomic_DNA"/>
</dbReference>
<evidence type="ECO:0000313" key="2">
    <source>
        <dbReference type="EMBL" id="QWU13971.1"/>
    </source>
</evidence>
<evidence type="ECO:0000313" key="5">
    <source>
        <dbReference type="Proteomes" id="UP000683429"/>
    </source>
</evidence>
<keyword evidence="5" id="KW-1185">Reference proteome</keyword>
<evidence type="ECO:0000313" key="4">
    <source>
        <dbReference type="Proteomes" id="UP000198809"/>
    </source>
</evidence>
<dbReference type="Proteomes" id="UP000198809">
    <property type="component" value="Unassembled WGS sequence"/>
</dbReference>
<feature type="transmembrane region" description="Helical" evidence="1">
    <location>
        <begin position="6"/>
        <end position="38"/>
    </location>
</feature>
<dbReference type="OrthoDB" id="2666856at2"/>
<name>A0A1H8FSU1_9BACL</name>
<keyword evidence="1" id="KW-0812">Transmembrane</keyword>